<keyword evidence="3" id="KW-1185">Reference proteome</keyword>
<dbReference type="EMBL" id="QCZG01000005">
    <property type="protein sequence ID" value="PWA12798.1"/>
    <property type="molecule type" value="Genomic_DNA"/>
</dbReference>
<gene>
    <name evidence="2" type="ORF">DCC39_03890</name>
</gene>
<dbReference type="PANTHER" id="PTHR47708:SF2">
    <property type="entry name" value="SI:CH73-132F6.5"/>
    <property type="match status" value="1"/>
</dbReference>
<evidence type="ECO:0000259" key="1">
    <source>
        <dbReference type="Pfam" id="PF23544"/>
    </source>
</evidence>
<protein>
    <recommendedName>
        <fullName evidence="1">AtuA-like ferredoxin-fold domain-containing protein</fullName>
    </recommendedName>
</protein>
<dbReference type="InterPro" id="IPR056362">
    <property type="entry name" value="AtuA-like_ferredoxin_dom"/>
</dbReference>
<proteinExistence type="predicted"/>
<reference evidence="2 3" key="1">
    <citation type="submission" date="2018-04" db="EMBL/GenBank/DDBJ databases">
        <title>Camelliibacillus theae gen. nov., sp. nov., isolated from Pu'er tea.</title>
        <authorList>
            <person name="Niu L."/>
        </authorList>
    </citation>
    <scope>NUCLEOTIDE SEQUENCE [LARGE SCALE GENOMIC DNA]</scope>
    <source>
        <strain evidence="2 3">T8</strain>
    </source>
</reference>
<name>A0A2U1K7E0_9BACI</name>
<evidence type="ECO:0000313" key="3">
    <source>
        <dbReference type="Proteomes" id="UP000245998"/>
    </source>
</evidence>
<dbReference type="Proteomes" id="UP000245998">
    <property type="component" value="Unassembled WGS sequence"/>
</dbReference>
<dbReference type="AlphaFoldDB" id="A0A2U1K7E0"/>
<dbReference type="Pfam" id="PF23544">
    <property type="entry name" value="AtuA_ferredoxin"/>
    <property type="match status" value="1"/>
</dbReference>
<dbReference type="OrthoDB" id="21390at2"/>
<evidence type="ECO:0000313" key="2">
    <source>
        <dbReference type="EMBL" id="PWA12798.1"/>
    </source>
</evidence>
<dbReference type="PANTHER" id="PTHR47708">
    <property type="match status" value="1"/>
</dbReference>
<organism evidence="2 3">
    <name type="scientific">Pueribacillus theae</name>
    <dbReference type="NCBI Taxonomy" id="2171751"/>
    <lineage>
        <taxon>Bacteria</taxon>
        <taxon>Bacillati</taxon>
        <taxon>Bacillota</taxon>
        <taxon>Bacilli</taxon>
        <taxon>Bacillales</taxon>
        <taxon>Bacillaceae</taxon>
        <taxon>Pueribacillus</taxon>
    </lineage>
</organism>
<sequence length="115" mass="12856">MRKVQLSELSQARSGDKGNSVNVALFAPNEEIYNVFKREVTAEKVKEHFAEFVEGDVIRYEAPNLLALNFLCKEALNGGGSSSLRVDGLGKTFSSNLQRMYIEVEEELLEDLAKN</sequence>
<comment type="caution">
    <text evidence="2">The sequence shown here is derived from an EMBL/GenBank/DDBJ whole genome shotgun (WGS) entry which is preliminary data.</text>
</comment>
<dbReference type="RefSeq" id="WP_116553579.1">
    <property type="nucleotide sequence ID" value="NZ_QCZG01000005.1"/>
</dbReference>
<accession>A0A2U1K7E0</accession>
<feature type="domain" description="AtuA-like ferredoxin-fold" evidence="1">
    <location>
        <begin position="4"/>
        <end position="102"/>
    </location>
</feature>